<dbReference type="InterPro" id="IPR002543">
    <property type="entry name" value="FtsK_dom"/>
</dbReference>
<dbReference type="PROSITE" id="PS00136">
    <property type="entry name" value="SUBTILASE_ASP"/>
    <property type="match status" value="1"/>
</dbReference>
<reference evidence="10" key="1">
    <citation type="journal article" date="2019" name="Int. J. Syst. Evol. Microbiol.">
        <title>The Global Catalogue of Microorganisms (GCM) 10K type strain sequencing project: providing services to taxonomists for standard genome sequencing and annotation.</title>
        <authorList>
            <consortium name="The Broad Institute Genomics Platform"/>
            <consortium name="The Broad Institute Genome Sequencing Center for Infectious Disease"/>
            <person name="Wu L."/>
            <person name="Ma J."/>
        </authorList>
    </citation>
    <scope>NUCLEOTIDE SEQUENCE [LARGE SCALE GENOMIC DNA]</scope>
    <source>
        <strain evidence="10">JCM 31037</strain>
    </source>
</reference>
<evidence type="ECO:0000256" key="1">
    <source>
        <dbReference type="ARBA" id="ARBA00011073"/>
    </source>
</evidence>
<evidence type="ECO:0000313" key="10">
    <source>
        <dbReference type="Proteomes" id="UP001597260"/>
    </source>
</evidence>
<evidence type="ECO:0000256" key="3">
    <source>
        <dbReference type="ARBA" id="ARBA00022741"/>
    </source>
</evidence>
<keyword evidence="5 6" id="KW-0067">ATP-binding</keyword>
<feature type="domain" description="FtsK" evidence="8">
    <location>
        <begin position="971"/>
        <end position="1159"/>
    </location>
</feature>
<keyword evidence="10" id="KW-1185">Reference proteome</keyword>
<evidence type="ECO:0000313" key="9">
    <source>
        <dbReference type="EMBL" id="MFD1321117.1"/>
    </source>
</evidence>
<evidence type="ECO:0000256" key="2">
    <source>
        <dbReference type="ARBA" id="ARBA00022553"/>
    </source>
</evidence>
<dbReference type="Proteomes" id="UP001597260">
    <property type="component" value="Unassembled WGS sequence"/>
</dbReference>
<dbReference type="Gene3D" id="3.40.50.300">
    <property type="entry name" value="P-loop containing nucleotide triphosphate hydrolases"/>
    <property type="match status" value="3"/>
</dbReference>
<dbReference type="SMART" id="SM00382">
    <property type="entry name" value="AAA"/>
    <property type="match status" value="3"/>
</dbReference>
<sequence>MWTLSIQGSQNSGLEPVDVVVQAKPDATVRDFAEALAGHLAVRHPEITHVAPVTAGVPWPAGQLLAQCGLRNGDLLSVTPVPPGWAHLPGRPLRSRAVLRVVSGPGTGRTVTLAGEAATIGRGHGCTVAIDDDTVSRQHARVLLSGPQPVVIDEGSAAGTLIDGRPVNVPTPVPWGSAITLGATTVVLEPARDGSEAERDSGVVLRPPRFGEPLAAETMEVPPAPTRQPRPHLPWAMLLLPLVMGVGLFSTGWNVGALALIVGWPAVMLLDYWLQLRQAAKEFAQELAVWREDLAQQLDQLDRHADAQLERARIDSPAIDDLRSRVLSRAATLWCRQPGTNDFLTCRIGLGPVPALVTGTVATGGDRTATSEARAELDRRRLLLDSPVAHRLGDSTVTAVTGPAQAVDAVVRALLVRLCADHSPVDVSLAAVLSQRRAYQETWLRWLPHTVRRTGGRSPVAIDGVDGQALLDVLAAEDHGHGVTICVIDEAAGVSRRRIEMLAAVAEQRRLYLIWLGASPTSVPSCTDTVLDLTAAIPAVAAVAATAVAGQPAVRPVACLGSRDRGSVAVLSEVDKLDLVTAWLLARTMHPYTDGVAVRPAETDLPERLRLPDLSADLADIDDAGMVRERWVASRGLRAQLGRGIDGVVTIDLREDGPHALIAGTTGAGKSELLQTLLCSLAVNSPPSRITFLLVDYKGGAAFRECAQLPHTVGYITDLDRAEVQRALVSLHAEITAREELLASYGVKDLVQMEAEHPGAAPPSLLVCVDEFAALTAEVPEFVEGMVNIAQRGRSLGVHLFLATQRPAGVVTANIQANTDLRIALRVASPDDSKDVLDLPDAADISRRTPGRAFLRRIGHGTTELVQVAWVGAREEVGNVAEPVTIRPFAATTSTPVVATGLLNPRTDLDRLVATVTTAFTSAASKRPKRPWLPPLQTVIPLSELQRTPVSGAATGSVPIGMVDEPRQQRQATLVVDYARVGHLLVYGASRAGKTELLRVVAVASALVDTAVPPHVYGIDFAGGALSGLRNWPSVATVVGQSELPRVMRLLRWLDRTVRQRNGLLADRNVRDLDQLPEADRPPRIHVLIDNLPALLGALEGNRIHLEHAELLTTVLQDGRRAGVHVTATAPSRVALPTDVQSAFAMRLVLRMSSGDDYDLLGVPANVLHADSPPGRGLLDRTEVQIAVVDAGVEGNGPAVRARMQGQPPVDVPAMPSRLSVHDLPAPVGGGVPLAVDANLVEPVTAPLRGNVLLVAGRRGSGRTSVLNGIAAQARRSSAPPDRIVMVTPGRPLPEGRDSGFVPTGSGWSLLLIDDAHLLERDEAGTLYELVKYVGEAVAAGWGVVVASDSDHARIEAGELVSLARSNRRGVLLQAEAVDDGLLGAELPFATVEPLSGRGRGLWCWDGLARVVHVVTA</sequence>
<dbReference type="PROSITE" id="PS50901">
    <property type="entry name" value="FTSK"/>
    <property type="match status" value="2"/>
</dbReference>
<gene>
    <name evidence="9" type="ORF">ACFQ4H_08455</name>
</gene>
<dbReference type="PANTHER" id="PTHR22683:SF1">
    <property type="entry name" value="TYPE VII SECRETION SYSTEM PROTEIN ESSC"/>
    <property type="match status" value="1"/>
</dbReference>
<dbReference type="EMBL" id="JBHTMP010000009">
    <property type="protein sequence ID" value="MFD1321117.1"/>
    <property type="molecule type" value="Genomic_DNA"/>
</dbReference>
<keyword evidence="3 6" id="KW-0547">Nucleotide-binding</keyword>
<evidence type="ECO:0000256" key="4">
    <source>
        <dbReference type="ARBA" id="ARBA00022801"/>
    </source>
</evidence>
<evidence type="ECO:0000259" key="8">
    <source>
        <dbReference type="PROSITE" id="PS50901"/>
    </source>
</evidence>
<feature type="binding site" evidence="6">
    <location>
        <begin position="988"/>
        <end position="995"/>
    </location>
    <ligand>
        <name>ATP</name>
        <dbReference type="ChEBI" id="CHEBI:30616"/>
    </ligand>
</feature>
<proteinExistence type="inferred from homology"/>
<dbReference type="SUPFAM" id="SSF49879">
    <property type="entry name" value="SMAD/FHA domain"/>
    <property type="match status" value="1"/>
</dbReference>
<dbReference type="PROSITE" id="PS50006">
    <property type="entry name" value="FHA_DOMAIN"/>
    <property type="match status" value="1"/>
</dbReference>
<evidence type="ECO:0000256" key="5">
    <source>
        <dbReference type="ARBA" id="ARBA00022840"/>
    </source>
</evidence>
<dbReference type="InterPro" id="IPR003593">
    <property type="entry name" value="AAA+_ATPase"/>
</dbReference>
<keyword evidence="2" id="KW-0597">Phosphoprotein</keyword>
<feature type="domain" description="FtsK" evidence="8">
    <location>
        <begin position="646"/>
        <end position="834"/>
    </location>
</feature>
<dbReference type="InterPro" id="IPR000253">
    <property type="entry name" value="FHA_dom"/>
</dbReference>
<protein>
    <submittedName>
        <fullName evidence="9">FtsK/SpoIIIE domain-containing protein</fullName>
    </submittedName>
</protein>
<dbReference type="InterPro" id="IPR008984">
    <property type="entry name" value="SMAD_FHA_dom_sf"/>
</dbReference>
<comment type="caution">
    <text evidence="9">The sequence shown here is derived from an EMBL/GenBank/DDBJ whole genome shotgun (WGS) entry which is preliminary data.</text>
</comment>
<dbReference type="RefSeq" id="WP_377568948.1">
    <property type="nucleotide sequence ID" value="NZ_JBHTMP010000009.1"/>
</dbReference>
<name>A0ABW3Y9L6_9ACTN</name>
<dbReference type="Gene3D" id="2.60.200.20">
    <property type="match status" value="1"/>
</dbReference>
<feature type="binding site" evidence="6">
    <location>
        <begin position="664"/>
        <end position="671"/>
    </location>
    <ligand>
        <name>ATP</name>
        <dbReference type="ChEBI" id="CHEBI:30616"/>
    </ligand>
</feature>
<dbReference type="SUPFAM" id="SSF52540">
    <property type="entry name" value="P-loop containing nucleoside triphosphate hydrolases"/>
    <property type="match status" value="3"/>
</dbReference>
<keyword evidence="4" id="KW-0378">Hydrolase</keyword>
<organism evidence="9 10">
    <name type="scientific">Micromonospora sonneratiae</name>
    <dbReference type="NCBI Taxonomy" id="1184706"/>
    <lineage>
        <taxon>Bacteria</taxon>
        <taxon>Bacillati</taxon>
        <taxon>Actinomycetota</taxon>
        <taxon>Actinomycetes</taxon>
        <taxon>Micromonosporales</taxon>
        <taxon>Micromonosporaceae</taxon>
        <taxon>Micromonospora</taxon>
    </lineage>
</organism>
<accession>A0ABW3Y9L6</accession>
<dbReference type="PANTHER" id="PTHR22683">
    <property type="entry name" value="SPORULATION PROTEIN RELATED"/>
    <property type="match status" value="1"/>
</dbReference>
<dbReference type="InterPro" id="IPR023827">
    <property type="entry name" value="Peptidase_S8_Asp-AS"/>
</dbReference>
<dbReference type="InterPro" id="IPR027417">
    <property type="entry name" value="P-loop_NTPase"/>
</dbReference>
<dbReference type="Pfam" id="PF01580">
    <property type="entry name" value="FtsK_SpoIIIE"/>
    <property type="match status" value="2"/>
</dbReference>
<evidence type="ECO:0000256" key="6">
    <source>
        <dbReference type="PROSITE-ProRule" id="PRU00289"/>
    </source>
</evidence>
<dbReference type="InterPro" id="IPR050206">
    <property type="entry name" value="FtsK/SpoIIIE/SftA"/>
</dbReference>
<feature type="domain" description="FHA" evidence="7">
    <location>
        <begin position="118"/>
        <end position="167"/>
    </location>
</feature>
<comment type="similarity">
    <text evidence="1">Belongs to the peptidase S8 family.</text>
</comment>
<evidence type="ECO:0000259" key="7">
    <source>
        <dbReference type="PROSITE" id="PS50006"/>
    </source>
</evidence>
<dbReference type="SMART" id="SM00240">
    <property type="entry name" value="FHA"/>
    <property type="match status" value="1"/>
</dbReference>
<dbReference type="CDD" id="cd01127">
    <property type="entry name" value="TrwB_TraG_TraD_VirD4"/>
    <property type="match status" value="1"/>
</dbReference>
<dbReference type="Pfam" id="PF00498">
    <property type="entry name" value="FHA"/>
    <property type="match status" value="1"/>
</dbReference>
<dbReference type="CDD" id="cd00060">
    <property type="entry name" value="FHA"/>
    <property type="match status" value="1"/>
</dbReference>